<name>A4RU81_OSTLU</name>
<dbReference type="EMBL" id="CP000583">
    <property type="protein sequence ID" value="ABO94919.1"/>
    <property type="molecule type" value="Genomic_DNA"/>
</dbReference>
<dbReference type="Pfam" id="PF06041">
    <property type="entry name" value="DUF924"/>
    <property type="match status" value="1"/>
</dbReference>
<dbReference type="GeneID" id="5001083"/>
<dbReference type="AlphaFoldDB" id="A4RU81"/>
<evidence type="ECO:0000313" key="9">
    <source>
        <dbReference type="Proteomes" id="UP000001568"/>
    </source>
</evidence>
<dbReference type="InterPro" id="IPR010323">
    <property type="entry name" value="DUF924"/>
</dbReference>
<dbReference type="InterPro" id="IPR014729">
    <property type="entry name" value="Rossmann-like_a/b/a_fold"/>
</dbReference>
<evidence type="ECO:0000256" key="5">
    <source>
        <dbReference type="ARBA" id="ARBA00022840"/>
    </source>
</evidence>
<dbReference type="InterPro" id="IPR011063">
    <property type="entry name" value="TilS/TtcA_N"/>
</dbReference>
<gene>
    <name evidence="8" type="ORF">OSTLU_30528</name>
</gene>
<keyword evidence="2" id="KW-0436">Ligase</keyword>
<protein>
    <recommendedName>
        <fullName evidence="1">tRNA(Ile)-lysidine synthetase</fullName>
        <ecNumber evidence="1">6.3.4.19</ecNumber>
    </recommendedName>
</protein>
<dbReference type="PANTHER" id="PTHR43033">
    <property type="entry name" value="TRNA(ILE)-LYSIDINE SYNTHASE-RELATED"/>
    <property type="match status" value="1"/>
</dbReference>
<evidence type="ECO:0000256" key="1">
    <source>
        <dbReference type="ARBA" id="ARBA00013267"/>
    </source>
</evidence>
<dbReference type="SUPFAM" id="SSF48452">
    <property type="entry name" value="TPR-like"/>
    <property type="match status" value="1"/>
</dbReference>
<dbReference type="RefSeq" id="XP_001416626.1">
    <property type="nucleotide sequence ID" value="XM_001416589.1"/>
</dbReference>
<proteinExistence type="inferred from homology"/>
<dbReference type="HAMAP" id="MF_01161">
    <property type="entry name" value="tRNA_Ile_lys_synt"/>
    <property type="match status" value="1"/>
</dbReference>
<keyword evidence="3" id="KW-0819">tRNA processing</keyword>
<evidence type="ECO:0000313" key="8">
    <source>
        <dbReference type="EMBL" id="ABO94919.1"/>
    </source>
</evidence>
<accession>A4RU81</accession>
<organism evidence="8 9">
    <name type="scientific">Ostreococcus lucimarinus (strain CCE9901)</name>
    <dbReference type="NCBI Taxonomy" id="436017"/>
    <lineage>
        <taxon>Eukaryota</taxon>
        <taxon>Viridiplantae</taxon>
        <taxon>Chlorophyta</taxon>
        <taxon>Mamiellophyceae</taxon>
        <taxon>Mamiellales</taxon>
        <taxon>Bathycoccaceae</taxon>
        <taxon>Ostreococcus</taxon>
    </lineage>
</organism>
<dbReference type="GO" id="GO:0008033">
    <property type="term" value="P:tRNA processing"/>
    <property type="evidence" value="ECO:0007669"/>
    <property type="project" value="UniProtKB-KW"/>
</dbReference>
<keyword evidence="9" id="KW-1185">Reference proteome</keyword>
<dbReference type="GO" id="GO:0005524">
    <property type="term" value="F:ATP binding"/>
    <property type="evidence" value="ECO:0007669"/>
    <property type="project" value="UniProtKB-KW"/>
</dbReference>
<dbReference type="STRING" id="436017.A4RU81"/>
<dbReference type="InterPro" id="IPR012795">
    <property type="entry name" value="tRNA_Ile_lys_synt_N"/>
</dbReference>
<sequence length="714" mass="81260">MNALQINPGKILIDDTFVRDTSRAVSTYWFPNRAQTLEAAYKKKWFATDDTVTIVDEEIRTRFADIIHALELAVDGDDIDRTRVLGAHARWLQAPATTAALVVLLDQFSRHVYRNRDDRDAKVKVNDTVATIIAEDLLDNKREWLVELTVPEQVFVLMPFRHTQKSCPRLLRCLDTIDAHVAMESENKALLERFRKTTLRCYQDLQGKQHKAGDNILEREEFTPTEGVMTAMASHTLYKTIEAFMRDRMSEFGNSIAVSLSGGVDSMVLAYILKHQGYDVVTLHIDYKNRPESTEEADFVDDWSLRHGMKFERCTVDQIRRGVTPREQYEIESRRIRYGFYKEAGAKHGFPAVLLGHHHGDVQENIITNLMRGANLLSVNGMSDEGVVEGVRIWRPMLSHVKDDVLTFAHAYGIPYFLDSTPTWSTRGKLRNQLVPLLEDMFGIGLLRNLSVIGENSEQLSEMVDKSLFKPFWDATKSSDVGCYVDCEPFISQPIFFWKQVIRETCHGLGASMMKDRSVRLLLARIKRERSTKDGWLCLKKENATFMHGNTFGMFTTEFMPRSDTIVPGTPIVVSSSGASFDIGNWHIDLEVVSNVSVDGNQCPLEGPAITVWNVLENDISYHIPYKDGTNSYVIDPEIRFPPTQNLDTAVRDALPLVVPSALSFAHLPKEDRPPRKANRWDRAMMELPTCVKVTLKFRRTKLYVVSNDDDDAS</sequence>
<dbReference type="Gene3D" id="1.20.58.320">
    <property type="entry name" value="TPR-like"/>
    <property type="match status" value="1"/>
</dbReference>
<evidence type="ECO:0000256" key="4">
    <source>
        <dbReference type="ARBA" id="ARBA00022741"/>
    </source>
</evidence>
<dbReference type="HOGENOM" id="CLU_026960_0_0_1"/>
<keyword evidence="4" id="KW-0547">Nucleotide-binding</keyword>
<dbReference type="Pfam" id="PF01171">
    <property type="entry name" value="ATP_bind_3"/>
    <property type="match status" value="1"/>
</dbReference>
<dbReference type="eggNOG" id="ENOG502QQNE">
    <property type="taxonomic scope" value="Eukaryota"/>
</dbReference>
<dbReference type="EC" id="6.3.4.19" evidence="1"/>
<dbReference type="KEGG" id="olu:OSTLU_30528"/>
<comment type="catalytic activity">
    <reaction evidence="6">
        <text>cytidine(34) in tRNA(Ile2) + L-lysine + ATP = lysidine(34) in tRNA(Ile2) + AMP + diphosphate + H(+)</text>
        <dbReference type="Rhea" id="RHEA:43744"/>
        <dbReference type="Rhea" id="RHEA-COMP:10625"/>
        <dbReference type="Rhea" id="RHEA-COMP:10670"/>
        <dbReference type="ChEBI" id="CHEBI:15378"/>
        <dbReference type="ChEBI" id="CHEBI:30616"/>
        <dbReference type="ChEBI" id="CHEBI:32551"/>
        <dbReference type="ChEBI" id="CHEBI:33019"/>
        <dbReference type="ChEBI" id="CHEBI:82748"/>
        <dbReference type="ChEBI" id="CHEBI:83665"/>
        <dbReference type="ChEBI" id="CHEBI:456215"/>
        <dbReference type="EC" id="6.3.4.19"/>
    </reaction>
</comment>
<dbReference type="OMA" id="CFGHHRG"/>
<dbReference type="GO" id="GO:0032267">
    <property type="term" value="F:tRNA(Ile)-lysidine synthase activity"/>
    <property type="evidence" value="ECO:0007669"/>
    <property type="project" value="UniProtKB-EC"/>
</dbReference>
<evidence type="ECO:0000256" key="2">
    <source>
        <dbReference type="ARBA" id="ARBA00022598"/>
    </source>
</evidence>
<reference evidence="8 9" key="1">
    <citation type="journal article" date="2007" name="Proc. Natl. Acad. Sci. U.S.A.">
        <title>The tiny eukaryote Ostreococcus provides genomic insights into the paradox of plankton speciation.</title>
        <authorList>
            <person name="Palenik B."/>
            <person name="Grimwood J."/>
            <person name="Aerts A."/>
            <person name="Rouze P."/>
            <person name="Salamov A."/>
            <person name="Putnam N."/>
            <person name="Dupont C."/>
            <person name="Jorgensen R."/>
            <person name="Derelle E."/>
            <person name="Rombauts S."/>
            <person name="Zhou K."/>
            <person name="Otillar R."/>
            <person name="Merchant S.S."/>
            <person name="Podell S."/>
            <person name="Gaasterland T."/>
            <person name="Napoli C."/>
            <person name="Gendler K."/>
            <person name="Manuell A."/>
            <person name="Tai V."/>
            <person name="Vallon O."/>
            <person name="Piganeau G."/>
            <person name="Jancek S."/>
            <person name="Heijde M."/>
            <person name="Jabbari K."/>
            <person name="Bowler C."/>
            <person name="Lohr M."/>
            <person name="Robbens S."/>
            <person name="Werner G."/>
            <person name="Dubchak I."/>
            <person name="Pazour G.J."/>
            <person name="Ren Q."/>
            <person name="Paulsen I."/>
            <person name="Delwiche C."/>
            <person name="Schmutz J."/>
            <person name="Rokhsar D."/>
            <person name="Van de Peer Y."/>
            <person name="Moreau H."/>
            <person name="Grigoriev I.V."/>
        </authorList>
    </citation>
    <scope>NUCLEOTIDE SEQUENCE [LARGE SCALE GENOMIC DNA]</scope>
    <source>
        <strain evidence="8 9">CCE9901</strain>
    </source>
</reference>
<dbReference type="PANTHER" id="PTHR43033:SF3">
    <property type="entry name" value="TRNA(ILE)-LYSIDINE SYNTHETASE"/>
    <property type="match status" value="1"/>
</dbReference>
<evidence type="ECO:0000256" key="6">
    <source>
        <dbReference type="ARBA" id="ARBA00048539"/>
    </source>
</evidence>
<dbReference type="CDD" id="cd01992">
    <property type="entry name" value="TilS_N"/>
    <property type="match status" value="1"/>
</dbReference>
<dbReference type="Gramene" id="ABO94919">
    <property type="protein sequence ID" value="ABO94919"/>
    <property type="gene ID" value="OSTLU_30528"/>
</dbReference>
<dbReference type="NCBIfam" id="TIGR02432">
    <property type="entry name" value="lysidine_TilS_N"/>
    <property type="match status" value="1"/>
</dbReference>
<dbReference type="InterPro" id="IPR012094">
    <property type="entry name" value="tRNA_Ile_lys_synt"/>
</dbReference>
<dbReference type="Proteomes" id="UP000001568">
    <property type="component" value="Chromosome 3"/>
</dbReference>
<keyword evidence="5" id="KW-0067">ATP-binding</keyword>
<evidence type="ECO:0000259" key="7">
    <source>
        <dbReference type="Pfam" id="PF01171"/>
    </source>
</evidence>
<dbReference type="SUPFAM" id="SSF52402">
    <property type="entry name" value="Adenine nucleotide alpha hydrolases-like"/>
    <property type="match status" value="1"/>
</dbReference>
<dbReference type="InterPro" id="IPR011990">
    <property type="entry name" value="TPR-like_helical_dom_sf"/>
</dbReference>
<evidence type="ECO:0000256" key="3">
    <source>
        <dbReference type="ARBA" id="ARBA00022694"/>
    </source>
</evidence>
<feature type="domain" description="tRNA(Ile)-lysidine/2-thiocytidine synthase N-terminal" evidence="7">
    <location>
        <begin position="256"/>
        <end position="423"/>
    </location>
</feature>
<dbReference type="Gene3D" id="3.40.50.620">
    <property type="entry name" value="HUPs"/>
    <property type="match status" value="1"/>
</dbReference>
<dbReference type="OrthoDB" id="495179at2759"/>